<dbReference type="AlphaFoldDB" id="A0A6G1HP22"/>
<feature type="transmembrane region" description="Helical" evidence="1">
    <location>
        <begin position="26"/>
        <end position="45"/>
    </location>
</feature>
<dbReference type="Proteomes" id="UP000799640">
    <property type="component" value="Unassembled WGS sequence"/>
</dbReference>
<reference evidence="2" key="1">
    <citation type="journal article" date="2020" name="Stud. Mycol.">
        <title>101 Dothideomycetes genomes: a test case for predicting lifestyles and emergence of pathogens.</title>
        <authorList>
            <person name="Haridas S."/>
            <person name="Albert R."/>
            <person name="Binder M."/>
            <person name="Bloem J."/>
            <person name="Labutti K."/>
            <person name="Salamov A."/>
            <person name="Andreopoulos B."/>
            <person name="Baker S."/>
            <person name="Barry K."/>
            <person name="Bills G."/>
            <person name="Bluhm B."/>
            <person name="Cannon C."/>
            <person name="Castanera R."/>
            <person name="Culley D."/>
            <person name="Daum C."/>
            <person name="Ezra D."/>
            <person name="Gonzalez J."/>
            <person name="Henrissat B."/>
            <person name="Kuo A."/>
            <person name="Liang C."/>
            <person name="Lipzen A."/>
            <person name="Lutzoni F."/>
            <person name="Magnuson J."/>
            <person name="Mondo S."/>
            <person name="Nolan M."/>
            <person name="Ohm R."/>
            <person name="Pangilinan J."/>
            <person name="Park H.-J."/>
            <person name="Ramirez L."/>
            <person name="Alfaro M."/>
            <person name="Sun H."/>
            <person name="Tritt A."/>
            <person name="Yoshinaga Y."/>
            <person name="Zwiers L.-H."/>
            <person name="Turgeon B."/>
            <person name="Goodwin S."/>
            <person name="Spatafora J."/>
            <person name="Crous P."/>
            <person name="Grigoriev I."/>
        </authorList>
    </citation>
    <scope>NUCLEOTIDE SEQUENCE</scope>
    <source>
        <strain evidence="2">CBS 262.69</strain>
    </source>
</reference>
<keyword evidence="3" id="KW-1185">Reference proteome</keyword>
<evidence type="ECO:0000313" key="3">
    <source>
        <dbReference type="Proteomes" id="UP000799640"/>
    </source>
</evidence>
<protein>
    <submittedName>
        <fullName evidence="2">Uncharacterized protein</fullName>
    </submittedName>
</protein>
<proteinExistence type="predicted"/>
<evidence type="ECO:0000313" key="2">
    <source>
        <dbReference type="EMBL" id="KAF2397505.1"/>
    </source>
</evidence>
<keyword evidence="1" id="KW-0812">Transmembrane</keyword>
<name>A0A6G1HP22_9PEZI</name>
<keyword evidence="1" id="KW-1133">Transmembrane helix</keyword>
<evidence type="ECO:0000256" key="1">
    <source>
        <dbReference type="SAM" id="Phobius"/>
    </source>
</evidence>
<accession>A0A6G1HP22</accession>
<gene>
    <name evidence="2" type="ORF">EJ06DRAFT_533107</name>
</gene>
<organism evidence="2 3">
    <name type="scientific">Trichodelitschia bisporula</name>
    <dbReference type="NCBI Taxonomy" id="703511"/>
    <lineage>
        <taxon>Eukaryota</taxon>
        <taxon>Fungi</taxon>
        <taxon>Dikarya</taxon>
        <taxon>Ascomycota</taxon>
        <taxon>Pezizomycotina</taxon>
        <taxon>Dothideomycetes</taxon>
        <taxon>Dothideomycetes incertae sedis</taxon>
        <taxon>Phaeotrichales</taxon>
        <taxon>Phaeotrichaceae</taxon>
        <taxon>Trichodelitschia</taxon>
    </lineage>
</organism>
<dbReference type="EMBL" id="ML996703">
    <property type="protein sequence ID" value="KAF2397505.1"/>
    <property type="molecule type" value="Genomic_DNA"/>
</dbReference>
<sequence>MSPSIRILRTVHLSVLQISPRSTLRIVSLVVGVAGLKTVGSIVVISVFFEVLLLGLFHVNIHLFAILQ</sequence>
<keyword evidence="1" id="KW-0472">Membrane</keyword>